<dbReference type="PANTHER" id="PTHR45526">
    <property type="entry name" value="TRANSCRIPTIONAL REGULATORY PROTEIN DPIA"/>
    <property type="match status" value="1"/>
</dbReference>
<feature type="modified residue" description="4-aspartylphosphate" evidence="1">
    <location>
        <position position="57"/>
    </location>
</feature>
<feature type="domain" description="Response regulatory" evidence="2">
    <location>
        <begin position="6"/>
        <end position="118"/>
    </location>
</feature>
<keyword evidence="1" id="KW-0597">Phosphoprotein</keyword>
<dbReference type="InterPro" id="IPR011006">
    <property type="entry name" value="CheY-like_superfamily"/>
</dbReference>
<dbReference type="InterPro" id="IPR001789">
    <property type="entry name" value="Sig_transdc_resp-reg_receiver"/>
</dbReference>
<evidence type="ECO:0000259" key="2">
    <source>
        <dbReference type="PROSITE" id="PS50110"/>
    </source>
</evidence>
<keyword evidence="5" id="KW-1185">Reference proteome</keyword>
<feature type="domain" description="HTH LytTR-type" evidence="3">
    <location>
        <begin position="155"/>
        <end position="254"/>
    </location>
</feature>
<dbReference type="PROSITE" id="PS50930">
    <property type="entry name" value="HTH_LYTTR"/>
    <property type="match status" value="1"/>
</dbReference>
<dbReference type="PROSITE" id="PS50110">
    <property type="entry name" value="RESPONSE_REGULATORY"/>
    <property type="match status" value="1"/>
</dbReference>
<evidence type="ECO:0000313" key="5">
    <source>
        <dbReference type="Proteomes" id="UP000249016"/>
    </source>
</evidence>
<dbReference type="RefSeq" id="WP_111340472.1">
    <property type="nucleotide sequence ID" value="NZ_QLII01000001.1"/>
</dbReference>
<dbReference type="AlphaFoldDB" id="A0A327NFL4"/>
<dbReference type="Proteomes" id="UP000249016">
    <property type="component" value="Unassembled WGS sequence"/>
</dbReference>
<dbReference type="OrthoDB" id="1646880at2"/>
<evidence type="ECO:0000256" key="1">
    <source>
        <dbReference type="PROSITE-ProRule" id="PRU00169"/>
    </source>
</evidence>
<dbReference type="Pfam" id="PF00072">
    <property type="entry name" value="Response_reg"/>
    <property type="match status" value="1"/>
</dbReference>
<keyword evidence="4" id="KW-0238">DNA-binding</keyword>
<dbReference type="SMART" id="SM00448">
    <property type="entry name" value="REC"/>
    <property type="match status" value="1"/>
</dbReference>
<dbReference type="GO" id="GO:0003677">
    <property type="term" value="F:DNA binding"/>
    <property type="evidence" value="ECO:0007669"/>
    <property type="project" value="UniProtKB-KW"/>
</dbReference>
<dbReference type="Gene3D" id="3.40.50.2300">
    <property type="match status" value="1"/>
</dbReference>
<evidence type="ECO:0000313" key="4">
    <source>
        <dbReference type="EMBL" id="RAI73593.1"/>
    </source>
</evidence>
<proteinExistence type="predicted"/>
<dbReference type="InterPro" id="IPR051271">
    <property type="entry name" value="2C-system_Tx_regulators"/>
</dbReference>
<accession>A0A327NFL4</accession>
<gene>
    <name evidence="4" type="ORF">HMF3257_02620</name>
</gene>
<evidence type="ECO:0000259" key="3">
    <source>
        <dbReference type="PROSITE" id="PS50930"/>
    </source>
</evidence>
<reference evidence="4 5" key="1">
    <citation type="submission" date="2018-06" db="EMBL/GenBank/DDBJ databases">
        <title>Spirosoma sp. HMF3257 Genome sequencing and assembly.</title>
        <authorList>
            <person name="Kang H."/>
            <person name="Cha I."/>
            <person name="Kim H."/>
            <person name="Kang J."/>
            <person name="Joh K."/>
        </authorList>
    </citation>
    <scope>NUCLEOTIDE SEQUENCE [LARGE SCALE GENOMIC DNA]</scope>
    <source>
        <strain evidence="4 5">HMF3257</strain>
    </source>
</reference>
<sequence>MKIPYRVIVLDDEPPARDLIETFVNQMPDLHCVNTSSNAMQGLQAIQELKPDLLFLDIQMPEMTGLDLMRLPLAPRPEIILTTAYPEYALTSYEFSVLDYLVKPIAFDRFVKSIVKFREKKQVPSTLIGWQPIEDIPQADQRNLDASDNGDSSSIWLREEKRLLQIPYNEILYIEGLKDYVKVHLKDQVIVSHMGLGKAERLFSTPQFVRVHRSFIVRLAAIRLIEGNTITLVNNKELTLGPLYRDELRKYVSALG</sequence>
<dbReference type="SUPFAM" id="SSF52172">
    <property type="entry name" value="CheY-like"/>
    <property type="match status" value="1"/>
</dbReference>
<dbReference type="Pfam" id="PF04397">
    <property type="entry name" value="LytTR"/>
    <property type="match status" value="1"/>
</dbReference>
<dbReference type="SMART" id="SM00850">
    <property type="entry name" value="LytTR"/>
    <property type="match status" value="1"/>
</dbReference>
<dbReference type="GO" id="GO:0000156">
    <property type="term" value="F:phosphorelay response regulator activity"/>
    <property type="evidence" value="ECO:0007669"/>
    <property type="project" value="TreeGrafter"/>
</dbReference>
<dbReference type="Gene3D" id="2.40.50.1020">
    <property type="entry name" value="LytTr DNA-binding domain"/>
    <property type="match status" value="1"/>
</dbReference>
<protein>
    <submittedName>
        <fullName evidence="4">DNA-binding response regulator</fullName>
    </submittedName>
</protein>
<dbReference type="EMBL" id="QLII01000001">
    <property type="protein sequence ID" value="RAI73593.1"/>
    <property type="molecule type" value="Genomic_DNA"/>
</dbReference>
<dbReference type="PANTHER" id="PTHR45526:SF1">
    <property type="entry name" value="TRANSCRIPTIONAL REGULATORY PROTEIN DCUR-RELATED"/>
    <property type="match status" value="1"/>
</dbReference>
<name>A0A327NFL4_9BACT</name>
<comment type="caution">
    <text evidence="4">The sequence shown here is derived from an EMBL/GenBank/DDBJ whole genome shotgun (WGS) entry which is preliminary data.</text>
</comment>
<dbReference type="InterPro" id="IPR007492">
    <property type="entry name" value="LytTR_DNA-bd_dom"/>
</dbReference>
<organism evidence="4 5">
    <name type="scientific">Spirosoma telluris</name>
    <dbReference type="NCBI Taxonomy" id="2183553"/>
    <lineage>
        <taxon>Bacteria</taxon>
        <taxon>Pseudomonadati</taxon>
        <taxon>Bacteroidota</taxon>
        <taxon>Cytophagia</taxon>
        <taxon>Cytophagales</taxon>
        <taxon>Cytophagaceae</taxon>
        <taxon>Spirosoma</taxon>
    </lineage>
</organism>